<evidence type="ECO:0000313" key="2">
    <source>
        <dbReference type="EMBL" id="THV60964.1"/>
    </source>
</evidence>
<dbReference type="RefSeq" id="WP_136564756.1">
    <property type="nucleotide sequence ID" value="NZ_JBNZAV010000001.1"/>
</dbReference>
<keyword evidence="1" id="KW-0732">Signal</keyword>
<dbReference type="OrthoDB" id="671991at2"/>
<feature type="chain" id="PRO_5020990750" evidence="1">
    <location>
        <begin position="22"/>
        <end position="110"/>
    </location>
</feature>
<sequence>MKFLTVILSLLTIVLSSYPCCQETDSCFETSTASHCADGDHNTENEQHDKETPCSPFFTCGRCPGFTTNHVSLELVPFELEEKIQPIVYIEPLPKEVYFFSLKPPRIFEV</sequence>
<accession>A0A4S8S197</accession>
<reference evidence="2 3" key="1">
    <citation type="submission" date="2019-03" db="EMBL/GenBank/DDBJ databases">
        <title>Muricauda SCR12 sp.nov, a marine bacterium isolated from Pacific Ocean:the Okinawa trough.</title>
        <authorList>
            <person name="Liu L."/>
        </authorList>
    </citation>
    <scope>NUCLEOTIDE SEQUENCE [LARGE SCALE GENOMIC DNA]</scope>
    <source>
        <strain evidence="2 3">SCR12</strain>
    </source>
</reference>
<dbReference type="EMBL" id="SNTZ01000001">
    <property type="protein sequence ID" value="THV60964.1"/>
    <property type="molecule type" value="Genomic_DNA"/>
</dbReference>
<gene>
    <name evidence="2" type="ORF">EZV76_01115</name>
</gene>
<organism evidence="2 3">
    <name type="scientific">Flagellimonas alvinocaridis</name>
    <dbReference type="NCBI Taxonomy" id="2530200"/>
    <lineage>
        <taxon>Bacteria</taxon>
        <taxon>Pseudomonadati</taxon>
        <taxon>Bacteroidota</taxon>
        <taxon>Flavobacteriia</taxon>
        <taxon>Flavobacteriales</taxon>
        <taxon>Flavobacteriaceae</taxon>
        <taxon>Flagellimonas</taxon>
    </lineage>
</organism>
<proteinExistence type="predicted"/>
<protein>
    <submittedName>
        <fullName evidence="2">Uncharacterized protein</fullName>
    </submittedName>
</protein>
<evidence type="ECO:0000313" key="3">
    <source>
        <dbReference type="Proteomes" id="UP000310406"/>
    </source>
</evidence>
<comment type="caution">
    <text evidence="2">The sequence shown here is derived from an EMBL/GenBank/DDBJ whole genome shotgun (WGS) entry which is preliminary data.</text>
</comment>
<name>A0A4S8S197_9FLAO</name>
<feature type="signal peptide" evidence="1">
    <location>
        <begin position="1"/>
        <end position="21"/>
    </location>
</feature>
<evidence type="ECO:0000256" key="1">
    <source>
        <dbReference type="SAM" id="SignalP"/>
    </source>
</evidence>
<dbReference type="AlphaFoldDB" id="A0A4S8S197"/>
<dbReference type="Proteomes" id="UP000310406">
    <property type="component" value="Unassembled WGS sequence"/>
</dbReference>
<keyword evidence="3" id="KW-1185">Reference proteome</keyword>